<evidence type="ECO:0000256" key="1">
    <source>
        <dbReference type="SAM" id="SignalP"/>
    </source>
</evidence>
<reference evidence="2 3" key="2">
    <citation type="submission" date="2020-06" db="EMBL/GenBank/DDBJ databases">
        <title>Polyphasic characterization of a Rahnella strain isolated from tree sap.</title>
        <authorList>
            <person name="Kim I.S."/>
        </authorList>
    </citation>
    <scope>NUCLEOTIDE SEQUENCE [LARGE SCALE GENOMIC DNA]</scope>
    <source>
        <strain evidence="2 3">SAP-1</strain>
    </source>
</reference>
<dbReference type="Proteomes" id="UP000585363">
    <property type="component" value="Unassembled WGS sequence"/>
</dbReference>
<evidence type="ECO:0000313" key="3">
    <source>
        <dbReference type="Proteomes" id="UP000585363"/>
    </source>
</evidence>
<organism evidence="2 3">
    <name type="scientific">Rouxiella aceris</name>
    <dbReference type="NCBI Taxonomy" id="2703884"/>
    <lineage>
        <taxon>Bacteria</taxon>
        <taxon>Pseudomonadati</taxon>
        <taxon>Pseudomonadota</taxon>
        <taxon>Gammaproteobacteria</taxon>
        <taxon>Enterobacterales</taxon>
        <taxon>Yersiniaceae</taxon>
        <taxon>Rouxiella</taxon>
    </lineage>
</organism>
<dbReference type="RefSeq" id="WP_169405285.1">
    <property type="nucleotide sequence ID" value="NZ_JAADJU010000015.1"/>
</dbReference>
<name>A0A848MMC3_9GAMM</name>
<gene>
    <name evidence="2" type="ORF">GW590_22260</name>
</gene>
<evidence type="ECO:0000313" key="2">
    <source>
        <dbReference type="EMBL" id="NMP29577.1"/>
    </source>
</evidence>
<keyword evidence="3" id="KW-1185">Reference proteome</keyword>
<comment type="caution">
    <text evidence="2">The sequence shown here is derived from an EMBL/GenBank/DDBJ whole genome shotgun (WGS) entry which is preliminary data.</text>
</comment>
<sequence length="142" mass="16076">MKAFVTILLCGLPFYSLAVASNPCAVARSSLNIDMMNAMQEDLGISQDLLVKNKTKVKLIANEPISKAFAEQLAKNEQSKYKYLSYDELLTTYTEDEPRNLIIKYTYFNKNGKENIFIASSFVNNNECSIGFNGYVTVKREF</sequence>
<feature type="chain" id="PRO_5032900840" evidence="1">
    <location>
        <begin position="21"/>
        <end position="142"/>
    </location>
</feature>
<keyword evidence="1" id="KW-0732">Signal</keyword>
<protein>
    <submittedName>
        <fullName evidence="2">Shiga toxin A subunit</fullName>
    </submittedName>
</protein>
<accession>A0A848MMC3</accession>
<reference evidence="2 3" key="1">
    <citation type="submission" date="2020-01" db="EMBL/GenBank/DDBJ databases">
        <authorList>
            <person name="Lee S.D."/>
        </authorList>
    </citation>
    <scope>NUCLEOTIDE SEQUENCE [LARGE SCALE GENOMIC DNA]</scope>
    <source>
        <strain evidence="2 3">SAP-1</strain>
    </source>
</reference>
<dbReference type="AlphaFoldDB" id="A0A848MMC3"/>
<feature type="signal peptide" evidence="1">
    <location>
        <begin position="1"/>
        <end position="20"/>
    </location>
</feature>
<dbReference type="EMBL" id="JAADJU010000015">
    <property type="protein sequence ID" value="NMP29577.1"/>
    <property type="molecule type" value="Genomic_DNA"/>
</dbReference>
<proteinExistence type="predicted"/>